<evidence type="ECO:0000256" key="3">
    <source>
        <dbReference type="SAM" id="MobiDB-lite"/>
    </source>
</evidence>
<evidence type="ECO:0000313" key="4">
    <source>
        <dbReference type="Proteomes" id="UP000694941"/>
    </source>
</evidence>
<accession>A0ABM1BC64</accession>
<reference evidence="5" key="1">
    <citation type="submission" date="2025-08" db="UniProtKB">
        <authorList>
            <consortium name="RefSeq"/>
        </authorList>
    </citation>
    <scope>IDENTIFICATION</scope>
    <source>
        <tissue evidence="5">Muscle</tissue>
    </source>
</reference>
<sequence>MATTPGEQKKTTYSELTETYYDASKETKEYDATPDSGIHDLSNVAPEHRAKLEEEWKEELAKTEEEIITLRQVLASKVRYAQDLKHKLGITVWKEFKDDMEQGIKNIQETDVYQRTSQTLKTAGEKTTNVLGNLGASVTKKLGEVKNSQTFRSFEEKVGTAYESVKNKIPGSRSTGADNFEEALNEKENPTSGSFTPATPEGNPLP</sequence>
<gene>
    <name evidence="5" type="primary">LOC106463547</name>
</gene>
<keyword evidence="4" id="KW-1185">Reference proteome</keyword>
<dbReference type="PANTHER" id="PTHR19307:SF14">
    <property type="entry name" value="TUMOR PROTEIN D52"/>
    <property type="match status" value="1"/>
</dbReference>
<proteinExistence type="inferred from homology"/>
<comment type="similarity">
    <text evidence="1">Belongs to the TPD52 family.</text>
</comment>
<feature type="region of interest" description="Disordered" evidence="3">
    <location>
        <begin position="24"/>
        <end position="44"/>
    </location>
</feature>
<dbReference type="InterPro" id="IPR007327">
    <property type="entry name" value="TPD52"/>
</dbReference>
<dbReference type="PANTHER" id="PTHR19307">
    <property type="entry name" value="TUMOR PROTEIN D52"/>
    <property type="match status" value="1"/>
</dbReference>
<dbReference type="Pfam" id="PF04201">
    <property type="entry name" value="TPD52"/>
    <property type="match status" value="1"/>
</dbReference>
<evidence type="ECO:0000256" key="1">
    <source>
        <dbReference type="ARBA" id="ARBA00005702"/>
    </source>
</evidence>
<organism evidence="4 5">
    <name type="scientific">Limulus polyphemus</name>
    <name type="common">Atlantic horseshoe crab</name>
    <dbReference type="NCBI Taxonomy" id="6850"/>
    <lineage>
        <taxon>Eukaryota</taxon>
        <taxon>Metazoa</taxon>
        <taxon>Ecdysozoa</taxon>
        <taxon>Arthropoda</taxon>
        <taxon>Chelicerata</taxon>
        <taxon>Merostomata</taxon>
        <taxon>Xiphosura</taxon>
        <taxon>Limulidae</taxon>
        <taxon>Limulus</taxon>
    </lineage>
</organism>
<dbReference type="RefSeq" id="XP_013779051.1">
    <property type="nucleotide sequence ID" value="XM_013923597.2"/>
</dbReference>
<keyword evidence="2" id="KW-0175">Coiled coil</keyword>
<dbReference type="GeneID" id="106463547"/>
<protein>
    <submittedName>
        <fullName evidence="5">Tumor protein D52-like</fullName>
    </submittedName>
</protein>
<dbReference type="Proteomes" id="UP000694941">
    <property type="component" value="Unplaced"/>
</dbReference>
<feature type="region of interest" description="Disordered" evidence="3">
    <location>
        <begin position="166"/>
        <end position="206"/>
    </location>
</feature>
<evidence type="ECO:0000256" key="2">
    <source>
        <dbReference type="ARBA" id="ARBA00023054"/>
    </source>
</evidence>
<name>A0ABM1BC64_LIMPO</name>
<evidence type="ECO:0000313" key="5">
    <source>
        <dbReference type="RefSeq" id="XP_013779051.1"/>
    </source>
</evidence>